<evidence type="ECO:0000313" key="1">
    <source>
        <dbReference type="EMBL" id="MFH6984446.1"/>
    </source>
</evidence>
<dbReference type="Pfam" id="PF19891">
    <property type="entry name" value="DUF6364"/>
    <property type="match status" value="1"/>
</dbReference>
<sequence>MKNITLSIPDELLQKSREYAKKNGTTINNMVRTLLKNTIEGNSDFPAIENSITTLGVKTKSYSFNRDDLYER</sequence>
<dbReference type="RefSeq" id="WP_159584795.1">
    <property type="nucleotide sequence ID" value="NZ_JBIPKE010000017.1"/>
</dbReference>
<gene>
    <name evidence="1" type="ORF">ACHKAR_13415</name>
</gene>
<name>A0ABW7NA62_9BACT</name>
<reference evidence="1 2" key="1">
    <citation type="journal article" date="2013" name="Int. J. Syst. Evol. Microbiol.">
        <title>Marinoscillum luteum sp. nov., isolated from marine sediment.</title>
        <authorList>
            <person name="Cha I.T."/>
            <person name="Park S.J."/>
            <person name="Kim S.J."/>
            <person name="Kim J.G."/>
            <person name="Jung M.Y."/>
            <person name="Shin K.S."/>
            <person name="Kwon K.K."/>
            <person name="Yang S.H."/>
            <person name="Seo Y.S."/>
            <person name="Rhee S.K."/>
        </authorList>
    </citation>
    <scope>NUCLEOTIDE SEQUENCE [LARGE SCALE GENOMIC DNA]</scope>
    <source>
        <strain evidence="1 2">KCTC 23939</strain>
    </source>
</reference>
<evidence type="ECO:0000313" key="2">
    <source>
        <dbReference type="Proteomes" id="UP001610063"/>
    </source>
</evidence>
<proteinExistence type="predicted"/>
<keyword evidence="2" id="KW-1185">Reference proteome</keyword>
<dbReference type="InterPro" id="IPR045944">
    <property type="entry name" value="DUF6364"/>
</dbReference>
<accession>A0ABW7NA62</accession>
<comment type="caution">
    <text evidence="1">The sequence shown here is derived from an EMBL/GenBank/DDBJ whole genome shotgun (WGS) entry which is preliminary data.</text>
</comment>
<protein>
    <submittedName>
        <fullName evidence="1">DUF6364 family protein</fullName>
    </submittedName>
</protein>
<dbReference type="SUPFAM" id="SSF47598">
    <property type="entry name" value="Ribbon-helix-helix"/>
    <property type="match status" value="1"/>
</dbReference>
<organism evidence="1 2">
    <name type="scientific">Marinoscillum luteum</name>
    <dbReference type="NCBI Taxonomy" id="861051"/>
    <lineage>
        <taxon>Bacteria</taxon>
        <taxon>Pseudomonadati</taxon>
        <taxon>Bacteroidota</taxon>
        <taxon>Cytophagia</taxon>
        <taxon>Cytophagales</taxon>
        <taxon>Reichenbachiellaceae</taxon>
        <taxon>Marinoscillum</taxon>
    </lineage>
</organism>
<dbReference type="EMBL" id="JBIPKE010000017">
    <property type="protein sequence ID" value="MFH6984446.1"/>
    <property type="molecule type" value="Genomic_DNA"/>
</dbReference>
<dbReference type="Proteomes" id="UP001610063">
    <property type="component" value="Unassembled WGS sequence"/>
</dbReference>
<dbReference type="InterPro" id="IPR010985">
    <property type="entry name" value="Ribbon_hlx_hlx"/>
</dbReference>